<keyword evidence="3" id="KW-1185">Reference proteome</keyword>
<dbReference type="Proteomes" id="UP000314294">
    <property type="component" value="Unassembled WGS sequence"/>
</dbReference>
<sequence length="117" mass="12023">MELLLRSCRLLAGQTDGPGSKVTYESGSSAHHGGSAARLHAAQPRHVDGGAGAAVSVRRGAVQGGEVVPRMDHQEVVAAAAAANATEQGGVIRETDSTEDDNDAHREAVTQRSGEDL</sequence>
<dbReference type="EMBL" id="SRLO01000363">
    <property type="protein sequence ID" value="TNN59135.1"/>
    <property type="molecule type" value="Genomic_DNA"/>
</dbReference>
<proteinExistence type="predicted"/>
<evidence type="ECO:0000256" key="1">
    <source>
        <dbReference type="SAM" id="MobiDB-lite"/>
    </source>
</evidence>
<gene>
    <name evidence="2" type="ORF">EYF80_030669</name>
</gene>
<protein>
    <submittedName>
        <fullName evidence="2">Uncharacterized protein</fullName>
    </submittedName>
</protein>
<feature type="region of interest" description="Disordered" evidence="1">
    <location>
        <begin position="82"/>
        <end position="117"/>
    </location>
</feature>
<feature type="region of interest" description="Disordered" evidence="1">
    <location>
        <begin position="14"/>
        <end position="41"/>
    </location>
</feature>
<evidence type="ECO:0000313" key="2">
    <source>
        <dbReference type="EMBL" id="TNN59135.1"/>
    </source>
</evidence>
<name>A0A4Z2H1C1_9TELE</name>
<evidence type="ECO:0000313" key="3">
    <source>
        <dbReference type="Proteomes" id="UP000314294"/>
    </source>
</evidence>
<organism evidence="2 3">
    <name type="scientific">Liparis tanakae</name>
    <name type="common">Tanaka's snailfish</name>
    <dbReference type="NCBI Taxonomy" id="230148"/>
    <lineage>
        <taxon>Eukaryota</taxon>
        <taxon>Metazoa</taxon>
        <taxon>Chordata</taxon>
        <taxon>Craniata</taxon>
        <taxon>Vertebrata</taxon>
        <taxon>Euteleostomi</taxon>
        <taxon>Actinopterygii</taxon>
        <taxon>Neopterygii</taxon>
        <taxon>Teleostei</taxon>
        <taxon>Neoteleostei</taxon>
        <taxon>Acanthomorphata</taxon>
        <taxon>Eupercaria</taxon>
        <taxon>Perciformes</taxon>
        <taxon>Cottioidei</taxon>
        <taxon>Cottales</taxon>
        <taxon>Liparidae</taxon>
        <taxon>Liparis</taxon>
    </lineage>
</organism>
<reference evidence="2 3" key="1">
    <citation type="submission" date="2019-03" db="EMBL/GenBank/DDBJ databases">
        <title>First draft genome of Liparis tanakae, snailfish: a comprehensive survey of snailfish specific genes.</title>
        <authorList>
            <person name="Kim W."/>
            <person name="Song I."/>
            <person name="Jeong J.-H."/>
            <person name="Kim D."/>
            <person name="Kim S."/>
            <person name="Ryu S."/>
            <person name="Song J.Y."/>
            <person name="Lee S.K."/>
        </authorList>
    </citation>
    <scope>NUCLEOTIDE SEQUENCE [LARGE SCALE GENOMIC DNA]</scope>
    <source>
        <tissue evidence="2">Muscle</tissue>
    </source>
</reference>
<comment type="caution">
    <text evidence="2">The sequence shown here is derived from an EMBL/GenBank/DDBJ whole genome shotgun (WGS) entry which is preliminary data.</text>
</comment>
<accession>A0A4Z2H1C1</accession>
<dbReference type="AlphaFoldDB" id="A0A4Z2H1C1"/>
<feature type="compositionally biased region" description="Basic and acidic residues" evidence="1">
    <location>
        <begin position="103"/>
        <end position="117"/>
    </location>
</feature>
<feature type="compositionally biased region" description="Low complexity" evidence="1">
    <location>
        <begin position="26"/>
        <end position="41"/>
    </location>
</feature>